<accession>A0AB36TGP0</accession>
<dbReference type="AlphaFoldDB" id="A0AB36TGP0"/>
<name>A0AB36TGP0_ACETH</name>
<dbReference type="EMBL" id="PDBW01000001">
    <property type="protein sequence ID" value="PFH03067.1"/>
    <property type="molecule type" value="Genomic_DNA"/>
</dbReference>
<protein>
    <recommendedName>
        <fullName evidence="4">Lipoprotein</fullName>
    </recommendedName>
</protein>
<evidence type="ECO:0000313" key="2">
    <source>
        <dbReference type="EMBL" id="PFH03067.1"/>
    </source>
</evidence>
<reference evidence="2 3" key="1">
    <citation type="submission" date="2017-09" db="EMBL/GenBank/DDBJ databases">
        <title>Evaluation of Pacific Biosciences Sequencing Technology to Finishing C. thermocellum Genome Sequences.</title>
        <authorList>
            <person name="Brown S."/>
        </authorList>
    </citation>
    <scope>NUCLEOTIDE SEQUENCE [LARGE SCALE GENOMIC DNA]</scope>
    <source>
        <strain evidence="2 3">AD2</strain>
    </source>
</reference>
<evidence type="ECO:0008006" key="4">
    <source>
        <dbReference type="Google" id="ProtNLM"/>
    </source>
</evidence>
<dbReference type="RefSeq" id="WP_003519076.1">
    <property type="nucleotide sequence ID" value="NZ_CP013828.1"/>
</dbReference>
<organism evidence="2 3">
    <name type="scientific">Acetivibrio thermocellus AD2</name>
    <dbReference type="NCBI Taxonomy" id="1138384"/>
    <lineage>
        <taxon>Bacteria</taxon>
        <taxon>Bacillati</taxon>
        <taxon>Bacillota</taxon>
        <taxon>Clostridia</taxon>
        <taxon>Eubacteriales</taxon>
        <taxon>Oscillospiraceae</taxon>
        <taxon>Acetivibrio</taxon>
    </lineage>
</organism>
<gene>
    <name evidence="2" type="ORF">M972_111863</name>
</gene>
<dbReference type="Proteomes" id="UP000223596">
    <property type="component" value="Unassembled WGS sequence"/>
</dbReference>
<evidence type="ECO:0000256" key="1">
    <source>
        <dbReference type="SAM" id="Phobius"/>
    </source>
</evidence>
<keyword evidence="1" id="KW-0812">Transmembrane</keyword>
<keyword evidence="1" id="KW-0472">Membrane</keyword>
<proteinExistence type="predicted"/>
<evidence type="ECO:0000313" key="3">
    <source>
        <dbReference type="Proteomes" id="UP000223596"/>
    </source>
</evidence>
<keyword evidence="1" id="KW-1133">Transmembrane helix</keyword>
<feature type="transmembrane region" description="Helical" evidence="1">
    <location>
        <begin position="7"/>
        <end position="26"/>
    </location>
</feature>
<comment type="caution">
    <text evidence="2">The sequence shown here is derived from an EMBL/GenBank/DDBJ whole genome shotgun (WGS) entry which is preliminary data.</text>
</comment>
<sequence>MNGIKKFKWIIGTTSIILVAFLAVVMNSDKWGSGAVSAYGKVSQDAIEVSLINLIATPEQYDGKLVRVTGVATVEFENSGLYLSRDDYKNAITKNAVCLTLDEKLLGTTYENLKKTNGKYVLVEGIFNGKEKGHFDRCSGTIDNITRYEVWK</sequence>